<organism evidence="4 5">
    <name type="scientific">Nannochloropsis salina CCMP1776</name>
    <dbReference type="NCBI Taxonomy" id="1027361"/>
    <lineage>
        <taxon>Eukaryota</taxon>
        <taxon>Sar</taxon>
        <taxon>Stramenopiles</taxon>
        <taxon>Ochrophyta</taxon>
        <taxon>Eustigmatophyceae</taxon>
        <taxon>Eustigmatales</taxon>
        <taxon>Monodopsidaceae</taxon>
        <taxon>Microchloropsis</taxon>
        <taxon>Microchloropsis salina</taxon>
    </lineage>
</organism>
<feature type="compositionally biased region" description="Basic and acidic residues" evidence="2">
    <location>
        <begin position="353"/>
        <end position="367"/>
    </location>
</feature>
<name>A0A4D9D6T8_9STRA</name>
<gene>
    <name evidence="4" type="ORF">NSK_002917</name>
</gene>
<feature type="coiled-coil region" evidence="1">
    <location>
        <begin position="1066"/>
        <end position="1093"/>
    </location>
</feature>
<dbReference type="SUPFAM" id="SSF101908">
    <property type="entry name" value="Putative isomerase YbhE"/>
    <property type="match status" value="1"/>
</dbReference>
<dbReference type="PROSITE" id="PS50106">
    <property type="entry name" value="PDZ"/>
    <property type="match status" value="1"/>
</dbReference>
<feature type="region of interest" description="Disordered" evidence="2">
    <location>
        <begin position="350"/>
        <end position="378"/>
    </location>
</feature>
<evidence type="ECO:0000256" key="1">
    <source>
        <dbReference type="SAM" id="Coils"/>
    </source>
</evidence>
<keyword evidence="5" id="KW-1185">Reference proteome</keyword>
<dbReference type="InterPro" id="IPR036034">
    <property type="entry name" value="PDZ_sf"/>
</dbReference>
<dbReference type="InterPro" id="IPR015943">
    <property type="entry name" value="WD40/YVTN_repeat-like_dom_sf"/>
</dbReference>
<comment type="caution">
    <text evidence="4">The sequence shown here is derived from an EMBL/GenBank/DDBJ whole genome shotgun (WGS) entry which is preliminary data.</text>
</comment>
<protein>
    <recommendedName>
        <fullName evidence="3">PDZ domain-containing protein</fullName>
    </recommendedName>
</protein>
<feature type="region of interest" description="Disordered" evidence="2">
    <location>
        <begin position="509"/>
        <end position="528"/>
    </location>
</feature>
<dbReference type="OrthoDB" id="19493at2759"/>
<dbReference type="InterPro" id="IPR001478">
    <property type="entry name" value="PDZ"/>
</dbReference>
<feature type="domain" description="PDZ" evidence="3">
    <location>
        <begin position="675"/>
        <end position="745"/>
    </location>
</feature>
<keyword evidence="1" id="KW-0175">Coiled coil</keyword>
<feature type="compositionally biased region" description="Polar residues" evidence="2">
    <location>
        <begin position="510"/>
        <end position="519"/>
    </location>
</feature>
<dbReference type="Proteomes" id="UP000355283">
    <property type="component" value="Unassembled WGS sequence"/>
</dbReference>
<proteinExistence type="predicted"/>
<sequence length="1693" mass="182308">MVTAFDLKPIAQKSKETEEDAQDHGTSPHSCLVSYRDVLRPVAPGDDSNIRVEYTCVHISYRYLVCGSNTGVVDVYRHDGAGGNCRLQKALIPPKGSQHVNVKVTCIKLDPTQRILAVGNILGAVNVLLLNFNGGQPQRLLHSHVLHQGSVRCLAWDDLGQRLYSGCDGGMVVETLLARQDGPSEHGAGGGDNVAGGGRGGSPGRRSLGPLLGLFQASTSSSVLHQEESDTVQLMFLAVTGPLPSGMQRAGDIPADGILLASHARRCNVHLLNRTLSRSLLYSIQVEGGGTATSGKSIYGATLHPLMDSRGQQLEKLYLYVGRPLDRFWVIDLGSENAVQTLTPLLVPTPLPADHDPADGEQKDAESARNAPPAGPFGGRLVMTRFPPPGGPCLLSWSHSGGLALISLDRLQTVPIWGGGAYDLAVLPGSGAVLTLAVLRGREKAVGMLNVSLEPADRTGGRAAERREAAALLQRAWRSQHACQAEKMRLKMERVMGLVREVGERARTHLSLQSEQHASQEPAAVPGSDPGATKLLGEAEALCADVRQILARAAPASEAALGESALDSTSLKLMAMADELLLESRRVLSSRDECAASPRISEYNSGSVTALPSAMADLRETPVLYGGLGQRWRERQEGEVAGNGRASLSRVAGVEELEGGDANVGSAISALAALEYEVQLVASGGLGLDLAFVGNGVVVRGLAFLADGRPSPAQLCGRIRAGDALLAVNGIALEPLALKDKLGVLLALAREEDTEILLRFMAKEASSWTRSLVGLGLGGAGGSGGGTAKEERSPSRPGGEPSSLSFPPSQAPAALMQDQERAIEKILEMGGTLPKHGLSNGADQLRHQQSLIQHFLTSTLLPWKSKIREEEEKSRSTQQKCANAASEKKRWGEFFRSDMSLGLVLAAEEMENDLDRIARDVRTLWTTMDRANDSRFYDDQHFGALLSRVQALASNPPADLEMSLERCSAHARMKAGDRTPRDIAREYLGLLYFKDLLRTTTFHSQGKAAITSKKGIEYQAKKDEELEAKESLAALYEASMPESFPCSPIQVYLEAVPLTDVLAELSDGVRENIEQVEKESQDLEAAMEVLTHVLEATLAEMVGCAGDKMAAEDFPFLAGGKPWPPVQLTHVTGMAIAVQQAHAILSSSETMLQEWLRCFQPLPPSQRHMIWDSSDSFLSQHIHPDDAEMIRQHHLLTCELATLYFQMHTVWPLLEKSVSTKEQSSEKDDNRDGTEEVRLDIAGGCAVLDGGGRFDASLGILHVGSRRGEGMPTQWQEEEALAFLEEYGAYVMLEGAVKACLARGFELALWYLVRNLGPQEGCFQQAEKALVQRLTANKEDELALVRHVQETAFPLSLAVAILPEVVASPSFGTPTVVTELHRVFFPHLRPWLIRNILAARGKEKVKVDPYAGHTFATAALLITRNVDEAWRDYHTTAGLKTITATGQDVGRTALSPLDDLISPMRCLSTTLAAAKEGNAPPISDEGSGVPRLQAALRQRLELLRRAILAGDLMTRIQTHIWDMGSASSAVAGLNVLPPSLLGIALVENGTRGPQLSTHTPSKEEGMQEPPVFSVGIERDGAKTPSTCAWNPVEGQGGIGIVHDPAEEYLCGVCQLVCCREVVRSRPTLYRGHEHGTEEVRRLNGDAEGVSGEGCSGAGDGKSIVFFTCGHAFHSLCLQEKACVVCLRENFPPL</sequence>
<feature type="region of interest" description="Disordered" evidence="2">
    <location>
        <begin position="181"/>
        <end position="202"/>
    </location>
</feature>
<feature type="compositionally biased region" description="Gly residues" evidence="2">
    <location>
        <begin position="187"/>
        <end position="202"/>
    </location>
</feature>
<evidence type="ECO:0000259" key="3">
    <source>
        <dbReference type="PROSITE" id="PS50106"/>
    </source>
</evidence>
<dbReference type="PANTHER" id="PTHR23287:SF16">
    <property type="entry name" value="TECTONIN BETA-PROPELLER REPEAT-CONTAINING PROTEIN 2"/>
    <property type="match status" value="1"/>
</dbReference>
<dbReference type="SUPFAM" id="SSF50156">
    <property type="entry name" value="PDZ domain-like"/>
    <property type="match status" value="1"/>
</dbReference>
<dbReference type="PANTHER" id="PTHR23287">
    <property type="entry name" value="RUBY-EYE2-LIKE PROTEIN"/>
    <property type="match status" value="1"/>
</dbReference>
<evidence type="ECO:0000313" key="4">
    <source>
        <dbReference type="EMBL" id="TFJ86097.1"/>
    </source>
</evidence>
<feature type="region of interest" description="Disordered" evidence="2">
    <location>
        <begin position="779"/>
        <end position="815"/>
    </location>
</feature>
<reference evidence="4 5" key="1">
    <citation type="submission" date="2019-01" db="EMBL/GenBank/DDBJ databases">
        <title>Nuclear Genome Assembly of the Microalgal Biofuel strain Nannochloropsis salina CCMP1776.</title>
        <authorList>
            <person name="Hovde B."/>
        </authorList>
    </citation>
    <scope>NUCLEOTIDE SEQUENCE [LARGE SCALE GENOMIC DNA]</scope>
    <source>
        <strain evidence="4 5">CCMP1776</strain>
    </source>
</reference>
<dbReference type="EMBL" id="SDOX01000010">
    <property type="protein sequence ID" value="TFJ86097.1"/>
    <property type="molecule type" value="Genomic_DNA"/>
</dbReference>
<evidence type="ECO:0000256" key="2">
    <source>
        <dbReference type="SAM" id="MobiDB-lite"/>
    </source>
</evidence>
<accession>A0A4D9D6T8</accession>
<dbReference type="Gene3D" id="2.130.10.10">
    <property type="entry name" value="YVTN repeat-like/Quinoprotein amine dehydrogenase"/>
    <property type="match status" value="1"/>
</dbReference>
<evidence type="ECO:0000313" key="5">
    <source>
        <dbReference type="Proteomes" id="UP000355283"/>
    </source>
</evidence>